<evidence type="ECO:0000313" key="7">
    <source>
        <dbReference type="EMBL" id="GMI36319.1"/>
    </source>
</evidence>
<feature type="domain" description="BTB" evidence="6">
    <location>
        <begin position="808"/>
        <end position="877"/>
    </location>
</feature>
<dbReference type="SUPFAM" id="SSF50985">
    <property type="entry name" value="RCC1/BLIP-II"/>
    <property type="match status" value="1"/>
</dbReference>
<keyword evidence="4" id="KW-0472">Membrane</keyword>
<feature type="signal peptide" evidence="5">
    <location>
        <begin position="1"/>
        <end position="17"/>
    </location>
</feature>
<feature type="domain" description="BTB" evidence="6">
    <location>
        <begin position="964"/>
        <end position="1034"/>
    </location>
</feature>
<feature type="region of interest" description="Disordered" evidence="3">
    <location>
        <begin position="914"/>
        <end position="933"/>
    </location>
</feature>
<evidence type="ECO:0000256" key="5">
    <source>
        <dbReference type="SAM" id="SignalP"/>
    </source>
</evidence>
<evidence type="ECO:0000313" key="8">
    <source>
        <dbReference type="Proteomes" id="UP001165082"/>
    </source>
</evidence>
<dbReference type="AlphaFoldDB" id="A0A9W7G5E5"/>
<dbReference type="SMART" id="SM00225">
    <property type="entry name" value="BTB"/>
    <property type="match status" value="2"/>
</dbReference>
<feature type="compositionally biased region" description="Low complexity" evidence="3">
    <location>
        <begin position="209"/>
        <end position="231"/>
    </location>
</feature>
<feature type="region of interest" description="Disordered" evidence="3">
    <location>
        <begin position="762"/>
        <end position="789"/>
    </location>
</feature>
<evidence type="ECO:0000256" key="4">
    <source>
        <dbReference type="SAM" id="Phobius"/>
    </source>
</evidence>
<dbReference type="PROSITE" id="PS50097">
    <property type="entry name" value="BTB"/>
    <property type="match status" value="2"/>
</dbReference>
<keyword evidence="8" id="KW-1185">Reference proteome</keyword>
<name>A0A9W7G5E5_9STRA</name>
<feature type="compositionally biased region" description="Acidic residues" evidence="3">
    <location>
        <begin position="763"/>
        <end position="786"/>
    </location>
</feature>
<dbReference type="Gene3D" id="3.30.710.10">
    <property type="entry name" value="Potassium Channel Kv1.1, Chain A"/>
    <property type="match status" value="2"/>
</dbReference>
<accession>A0A9W7G5E5</accession>
<feature type="repeat" description="RCC1" evidence="2">
    <location>
        <begin position="389"/>
        <end position="464"/>
    </location>
</feature>
<evidence type="ECO:0000256" key="3">
    <source>
        <dbReference type="SAM" id="MobiDB-lite"/>
    </source>
</evidence>
<dbReference type="Proteomes" id="UP001165082">
    <property type="component" value="Unassembled WGS sequence"/>
</dbReference>
<proteinExistence type="predicted"/>
<organism evidence="7 8">
    <name type="scientific">Triparma retinervis</name>
    <dbReference type="NCBI Taxonomy" id="2557542"/>
    <lineage>
        <taxon>Eukaryota</taxon>
        <taxon>Sar</taxon>
        <taxon>Stramenopiles</taxon>
        <taxon>Ochrophyta</taxon>
        <taxon>Bolidophyceae</taxon>
        <taxon>Parmales</taxon>
        <taxon>Triparmaceae</taxon>
        <taxon>Triparma</taxon>
    </lineage>
</organism>
<dbReference type="InterPro" id="IPR009091">
    <property type="entry name" value="RCC1/BLIP-II"/>
</dbReference>
<dbReference type="Pfam" id="PF00651">
    <property type="entry name" value="BTB"/>
    <property type="match status" value="2"/>
</dbReference>
<dbReference type="Pfam" id="PF13540">
    <property type="entry name" value="RCC1_2"/>
    <property type="match status" value="2"/>
</dbReference>
<reference evidence="7" key="1">
    <citation type="submission" date="2022-07" db="EMBL/GenBank/DDBJ databases">
        <title>Genome analysis of Parmales, a sister group of diatoms, reveals the evolutionary specialization of diatoms from phago-mixotrophs to photoautotrophs.</title>
        <authorList>
            <person name="Ban H."/>
            <person name="Sato S."/>
            <person name="Yoshikawa S."/>
            <person name="Kazumasa Y."/>
            <person name="Nakamura Y."/>
            <person name="Ichinomiya M."/>
            <person name="Saitoh K."/>
            <person name="Sato N."/>
            <person name="Blanc-Mathieu R."/>
            <person name="Endo H."/>
            <person name="Kuwata A."/>
            <person name="Ogata H."/>
        </authorList>
    </citation>
    <scope>NUCLEOTIDE SEQUENCE</scope>
</reference>
<keyword evidence="1" id="KW-0677">Repeat</keyword>
<sequence>MSKYALLLSSAWGVAVAEKSAVKAVESIFPSPMFSVFPAKRKKHTVQTHIGCRKWEKDFFGVGVAVEKKMRVTVCYTSNGEKVTEVNADDYRIGDCICTFVQGHGLRLSEVKDRLSSDSTFVDTDVDANFSSPPPLPPPSCDPTQGYIIMKLVPYLGADSDSDSDDDADATNEILRNNSTMADFDDENAENNNAPPSSNPPRDDDNVPDDASVTSVQSNTSLNSHNTNSSVTSVVKTPLSDLIHDLALPPPVDTEKPARGISATLYAWGDNDCNCLGVGMDPIASTPPDVIFTPQSISLGVMTRGLSSAERVSMISCSSHHTIVCTSLGAVYTCGDGSDGQLGHGEMRSSLTFALVEWFAGIVPPPVVTSVSAGSHMTGSHTAALDSNGTLYTWGKASACGHIGSRQSLSDAASNAFSTLFTTNAGATDSNGPIVYPRVVSAFKNRPVIKISCGGGFCVAVACEPKAHCLAVTAKGEVYAWGQNDAGQCSVTPIHPSVANAASKRQMEAMSKGEKPPIPPSVWDDVMTPRKVPPFLTGGVFAVSASAGGLHSAVVDSAGKVWTWGGGGHGACLGHGECSDEALAPRGARQIRAYRMNKRMGGGVVGRVGGEGEGLIGAEAAAAAGEGDAMEVPIWGVPRYIEGLIGWRADKVACGEAHTAVVTSTGAMLTFGGGMATVQVKENGEEENVANLGKKGGLADIIEPVCIPREPCTNWLTSMAGKVVSEVACGGQHTMAIAVGERIGLGLGRKLLKACAVTKKMIEEEEDEETDEEDEEGDGEEDEDFDMVSQHSSIFSSRTSLMAQGATADCVLLVGGRRLYAHKVVVSKRCGKLRDLIYEEHREGEEGLTQLILPDLHYDVARCLLQYIYTDDVLSPLDPTTSLPYDLMKAAETYDLKRLGALCKVATAFAKSTLKEEEGEDEDGEEDDLFGRERRNIDPDEEIVVPPSTLAVDIGGALGESEYADIKFVANGKPIYAHRCILAARSSYFSSMFRSIEMSGGKKNKVVEVVVPDSYVGLLRVLVFVYCGNLAESGVDALLEDLVAADRYALFDMKRSCESMISCSPLNAASVLDVSSVLSAPRLKAEALSCLARNLAEAAEPDGGQSIKELCKRCPADVATLSSMLLQREIHEKSKTGGVNPREKLVVEVGMLAGRNAVVSEDVKERARRGVRRKKAREAQAAKSMTGLDEVKSPIPLGLMLVLLLCFAGYTYLGTIVVLGPVVPVVNGCFMIFLLFKMCSGLS</sequence>
<keyword evidence="5" id="KW-0732">Signal</keyword>
<feature type="region of interest" description="Disordered" evidence="3">
    <location>
        <begin position="179"/>
        <end position="231"/>
    </location>
</feature>
<dbReference type="Pfam" id="PF00415">
    <property type="entry name" value="RCC1"/>
    <property type="match status" value="1"/>
</dbReference>
<dbReference type="SUPFAM" id="SSF54695">
    <property type="entry name" value="POZ domain"/>
    <property type="match status" value="2"/>
</dbReference>
<dbReference type="InterPro" id="IPR051625">
    <property type="entry name" value="Signaling_Regulatory_Domain"/>
</dbReference>
<evidence type="ECO:0000259" key="6">
    <source>
        <dbReference type="PROSITE" id="PS50097"/>
    </source>
</evidence>
<evidence type="ECO:0000256" key="1">
    <source>
        <dbReference type="ARBA" id="ARBA00022737"/>
    </source>
</evidence>
<gene>
    <name evidence="7" type="ORF">TrRE_jg13142</name>
</gene>
<feature type="repeat" description="RCC1" evidence="2">
    <location>
        <begin position="263"/>
        <end position="328"/>
    </location>
</feature>
<feature type="repeat" description="RCC1" evidence="2">
    <location>
        <begin position="476"/>
        <end position="558"/>
    </location>
</feature>
<dbReference type="InterPro" id="IPR000210">
    <property type="entry name" value="BTB/POZ_dom"/>
</dbReference>
<dbReference type="Gene3D" id="2.130.10.30">
    <property type="entry name" value="Regulator of chromosome condensation 1/beta-lactamase-inhibitor protein II"/>
    <property type="match status" value="2"/>
</dbReference>
<protein>
    <recommendedName>
        <fullName evidence="6">BTB domain-containing protein</fullName>
    </recommendedName>
</protein>
<feature type="chain" id="PRO_5040844972" description="BTB domain-containing protein" evidence="5">
    <location>
        <begin position="18"/>
        <end position="1243"/>
    </location>
</feature>
<dbReference type="InterPro" id="IPR011333">
    <property type="entry name" value="SKP1/BTB/POZ_sf"/>
</dbReference>
<dbReference type="CDD" id="cd18186">
    <property type="entry name" value="BTB_POZ_ZBTB_KLHL-like"/>
    <property type="match status" value="1"/>
</dbReference>
<dbReference type="OrthoDB" id="9997739at2759"/>
<feature type="compositionally biased region" description="Acidic residues" evidence="3">
    <location>
        <begin position="917"/>
        <end position="928"/>
    </location>
</feature>
<comment type="caution">
    <text evidence="7">The sequence shown here is derived from an EMBL/GenBank/DDBJ whole genome shotgun (WGS) entry which is preliminary data.</text>
</comment>
<feature type="repeat" description="RCC1" evidence="2">
    <location>
        <begin position="329"/>
        <end position="384"/>
    </location>
</feature>
<dbReference type="PANTHER" id="PTHR22872:SF9">
    <property type="entry name" value="X-LINKED RETINITIS PIGMENTOSA GTPASE REGULATOR"/>
    <property type="match status" value="1"/>
</dbReference>
<dbReference type="EMBL" id="BRXZ01007940">
    <property type="protein sequence ID" value="GMI36319.1"/>
    <property type="molecule type" value="Genomic_DNA"/>
</dbReference>
<dbReference type="PROSITE" id="PS50012">
    <property type="entry name" value="RCC1_3"/>
    <property type="match status" value="4"/>
</dbReference>
<keyword evidence="4" id="KW-0812">Transmembrane</keyword>
<dbReference type="PANTHER" id="PTHR22872">
    <property type="entry name" value="BTK-BINDING PROTEIN-RELATED"/>
    <property type="match status" value="1"/>
</dbReference>
<evidence type="ECO:0000256" key="2">
    <source>
        <dbReference type="PROSITE-ProRule" id="PRU00235"/>
    </source>
</evidence>
<feature type="transmembrane region" description="Helical" evidence="4">
    <location>
        <begin position="1218"/>
        <end position="1236"/>
    </location>
</feature>
<dbReference type="InterPro" id="IPR000408">
    <property type="entry name" value="Reg_chr_condens"/>
</dbReference>
<keyword evidence="4" id="KW-1133">Transmembrane helix</keyword>
<dbReference type="PROSITE" id="PS00626">
    <property type="entry name" value="RCC1_2"/>
    <property type="match status" value="2"/>
</dbReference>